<feature type="region of interest" description="Disordered" evidence="1">
    <location>
        <begin position="67"/>
        <end position="87"/>
    </location>
</feature>
<protein>
    <recommendedName>
        <fullName evidence="2">Replication-associated protein ORF2/G2P domain-containing protein</fullName>
    </recommendedName>
</protein>
<reference evidence="4" key="1">
    <citation type="submission" date="2015-05" db="EMBL/GenBank/DDBJ databases">
        <authorList>
            <consortium name="Pathogen Informatics"/>
        </authorList>
    </citation>
    <scope>NUCLEOTIDE SEQUENCE [LARGE SCALE GENOMIC DNA]</scope>
    <source>
        <strain evidence="4">T1-815</strain>
    </source>
</reference>
<dbReference type="Proteomes" id="UP000049472">
    <property type="component" value="Unassembled WGS sequence"/>
</dbReference>
<dbReference type="AlphaFoldDB" id="A0A0M6WUA0"/>
<dbReference type="InterPro" id="IPR056906">
    <property type="entry name" value="ORF2/G2P_dom"/>
</dbReference>
<evidence type="ECO:0000313" key="4">
    <source>
        <dbReference type="Proteomes" id="UP000049472"/>
    </source>
</evidence>
<dbReference type="Pfam" id="PF23343">
    <property type="entry name" value="REP_ORF2-G2P"/>
    <property type="match status" value="1"/>
</dbReference>
<proteinExistence type="predicted"/>
<keyword evidence="4" id="KW-1185">Reference proteome</keyword>
<accession>A0A0M6WUA0</accession>
<evidence type="ECO:0000256" key="1">
    <source>
        <dbReference type="SAM" id="MobiDB-lite"/>
    </source>
</evidence>
<feature type="compositionally biased region" description="Basic and acidic residues" evidence="1">
    <location>
        <begin position="73"/>
        <end position="87"/>
    </location>
</feature>
<evidence type="ECO:0000313" key="3">
    <source>
        <dbReference type="EMBL" id="CRL40333.1"/>
    </source>
</evidence>
<evidence type="ECO:0000259" key="2">
    <source>
        <dbReference type="Pfam" id="PF23343"/>
    </source>
</evidence>
<feature type="domain" description="Replication-associated protein ORF2/G2P" evidence="2">
    <location>
        <begin position="108"/>
        <end position="212"/>
    </location>
</feature>
<name>A0A0M6WUA0_9FIRM</name>
<sequence>MAKRKKGMTFIPYDYEAAYNKSLEDMHEFFVEQMFKQGKKVVYALKEIRAGDQFEVEIYPQFKKMDEVPPEGRSIKKDNDKAQRNLNDKNARKYVERLINENFTDGDLWLTFTYDNEHLPPDGDIDAAIKNVQKFIRRVNYQRKKRGLPNARYVYVTAYNPTEEIRWHHHIVMDGDMDMDVVEGCWKQSSRNEVRRLQKDENGLTGMAKYIVEEKNRVKSEKRWNSSQGLRDPDIKVVHSKRPTAKAGGYKKIGTYVETMRKGHEQVREQMLKWYPDFDFTDAGIYYNDFNSMFYIRARMRKRRQQ</sequence>
<gene>
    <name evidence="3" type="ORF">T1815_23251</name>
</gene>
<organism evidence="3 4">
    <name type="scientific">Agathobacter rectalis</name>
    <dbReference type="NCBI Taxonomy" id="39491"/>
    <lineage>
        <taxon>Bacteria</taxon>
        <taxon>Bacillati</taxon>
        <taxon>Bacillota</taxon>
        <taxon>Clostridia</taxon>
        <taxon>Lachnospirales</taxon>
        <taxon>Lachnospiraceae</taxon>
        <taxon>Agathobacter</taxon>
    </lineage>
</organism>
<dbReference type="EMBL" id="CVRQ01000025">
    <property type="protein sequence ID" value="CRL40333.1"/>
    <property type="molecule type" value="Genomic_DNA"/>
</dbReference>
<dbReference type="RefSeq" id="WP_055062314.1">
    <property type="nucleotide sequence ID" value="NZ_CVRQ01000025.1"/>
</dbReference>